<evidence type="ECO:0000259" key="3">
    <source>
        <dbReference type="Pfam" id="PF14242"/>
    </source>
</evidence>
<keyword evidence="2" id="KW-1133">Transmembrane helix</keyword>
<dbReference type="AlphaFoldDB" id="A0AA43XK56"/>
<dbReference type="InterPro" id="IPR009060">
    <property type="entry name" value="UBA-like_sf"/>
</dbReference>
<feature type="region of interest" description="Disordered" evidence="1">
    <location>
        <begin position="46"/>
        <end position="80"/>
    </location>
</feature>
<feature type="compositionally biased region" description="Basic and acidic residues" evidence="1">
    <location>
        <begin position="186"/>
        <end position="205"/>
    </location>
</feature>
<feature type="region of interest" description="Disordered" evidence="1">
    <location>
        <begin position="182"/>
        <end position="205"/>
    </location>
</feature>
<evidence type="ECO:0000256" key="2">
    <source>
        <dbReference type="SAM" id="Phobius"/>
    </source>
</evidence>
<dbReference type="SUPFAM" id="SSF46934">
    <property type="entry name" value="UBA-like"/>
    <property type="match status" value="1"/>
</dbReference>
<evidence type="ECO:0000256" key="1">
    <source>
        <dbReference type="SAM" id="MobiDB-lite"/>
    </source>
</evidence>
<protein>
    <submittedName>
        <fullName evidence="4">DUF4342 domain-containing protein</fullName>
    </submittedName>
</protein>
<accession>A0AA43XK56</accession>
<evidence type="ECO:0000313" key="5">
    <source>
        <dbReference type="Proteomes" id="UP000449710"/>
    </source>
</evidence>
<sequence length="205" mass="23427">MTNLEQVKKLKEHADITYEEAKEVLERANGDILEAVIILERENRMEPPKEGGYYRSAEEPEVTPEEMKKESQGEQSKDKADRISFGEVLGDFFRWAGKMLHKGNVNSLRVEKDGESIMMIPITLLVLLLFFAFWVVIPVSILGLVLGYRYRFQGADFEKTKVNETVDKVSDATLRAVDSVTQTAKDTAKDFRKKDDEKNGEHTDH</sequence>
<gene>
    <name evidence="4" type="ORF">ISALK_04065</name>
</gene>
<dbReference type="EMBL" id="SUMG01000003">
    <property type="protein sequence ID" value="NBG87669.1"/>
    <property type="molecule type" value="Genomic_DNA"/>
</dbReference>
<dbReference type="Gene3D" id="1.10.8.10">
    <property type="entry name" value="DNA helicase RuvA subunit, C-terminal domain"/>
    <property type="match status" value="1"/>
</dbReference>
<dbReference type="CDD" id="cd14360">
    <property type="entry name" value="UBA_NAC_like_bac"/>
    <property type="match status" value="1"/>
</dbReference>
<reference evidence="4 5" key="1">
    <citation type="submission" date="2019-04" db="EMBL/GenBank/DDBJ databases">
        <title>Isachenkonia alkalipeptolytica gen. nov. sp. nov. a new anaerobic, alkiliphilic organothrophic bacterium capable to reduce synthesized ferrihydrite isolated from a soda lake.</title>
        <authorList>
            <person name="Toshchakov S.V."/>
            <person name="Zavarzina D.G."/>
            <person name="Zhilina T.N."/>
            <person name="Kostrikina N.A."/>
            <person name="Kublanov I.V."/>
        </authorList>
    </citation>
    <scope>NUCLEOTIDE SEQUENCE [LARGE SCALE GENOMIC DNA]</scope>
    <source>
        <strain evidence="4 5">Z-1701</strain>
    </source>
</reference>
<name>A0AA43XK56_9CLOT</name>
<feature type="compositionally biased region" description="Basic and acidic residues" evidence="1">
    <location>
        <begin position="65"/>
        <end position="80"/>
    </location>
</feature>
<comment type="caution">
    <text evidence="4">The sequence shown here is derived from an EMBL/GenBank/DDBJ whole genome shotgun (WGS) entry which is preliminary data.</text>
</comment>
<proteinExistence type="predicted"/>
<dbReference type="Proteomes" id="UP000449710">
    <property type="component" value="Unassembled WGS sequence"/>
</dbReference>
<keyword evidence="2" id="KW-0812">Transmembrane</keyword>
<feature type="domain" description="DUF4342" evidence="3">
    <location>
        <begin position="91"/>
        <end position="145"/>
    </location>
</feature>
<organism evidence="4 5">
    <name type="scientific">Isachenkonia alkalipeptolytica</name>
    <dbReference type="NCBI Taxonomy" id="2565777"/>
    <lineage>
        <taxon>Bacteria</taxon>
        <taxon>Bacillati</taxon>
        <taxon>Bacillota</taxon>
        <taxon>Clostridia</taxon>
        <taxon>Eubacteriales</taxon>
        <taxon>Clostridiaceae</taxon>
        <taxon>Isachenkonia</taxon>
    </lineage>
</organism>
<dbReference type="Pfam" id="PF14242">
    <property type="entry name" value="DUF4342"/>
    <property type="match status" value="1"/>
</dbReference>
<keyword evidence="5" id="KW-1185">Reference proteome</keyword>
<dbReference type="RefSeq" id="WP_160719318.1">
    <property type="nucleotide sequence ID" value="NZ_SUMG01000003.1"/>
</dbReference>
<feature type="transmembrane region" description="Helical" evidence="2">
    <location>
        <begin position="117"/>
        <end position="146"/>
    </location>
</feature>
<evidence type="ECO:0000313" key="4">
    <source>
        <dbReference type="EMBL" id="NBG87669.1"/>
    </source>
</evidence>
<keyword evidence="2" id="KW-0472">Membrane</keyword>
<dbReference type="InterPro" id="IPR025642">
    <property type="entry name" value="DUF4342"/>
</dbReference>